<dbReference type="Proteomes" id="UP000012283">
    <property type="component" value="Unassembled WGS sequence"/>
</dbReference>
<dbReference type="EMBL" id="APML01000026">
    <property type="protein sequence ID" value="ENH96942.1"/>
    <property type="molecule type" value="Genomic_DNA"/>
</dbReference>
<dbReference type="PATRIC" id="fig|1308866.3.peg.1646"/>
<accession>N4WL81</accession>
<reference evidence="2 3" key="1">
    <citation type="submission" date="2013-03" db="EMBL/GenBank/DDBJ databases">
        <title>Draft genome sequence of Gracibacillus halophilus YIM-C55.5, a moderately halophilic and thermophilic organism from the Xiaochaidamu salt lake.</title>
        <authorList>
            <person name="Sugumar T."/>
            <person name="Polireddy D.R."/>
            <person name="Antony A."/>
            <person name="Madhava Y.R."/>
            <person name="Sivakumar N."/>
        </authorList>
    </citation>
    <scope>NUCLEOTIDE SEQUENCE [LARGE SCALE GENOMIC DNA]</scope>
    <source>
        <strain evidence="2 3">YIM-C55.5</strain>
    </source>
</reference>
<dbReference type="eggNOG" id="COG3266">
    <property type="taxonomic scope" value="Bacteria"/>
</dbReference>
<feature type="chain" id="PRO_5038856913" description="DUF4247 domain-containing protein" evidence="1">
    <location>
        <begin position="24"/>
        <end position="220"/>
    </location>
</feature>
<dbReference type="STRING" id="1308866.J416_08152"/>
<feature type="signal peptide" evidence="1">
    <location>
        <begin position="1"/>
        <end position="23"/>
    </location>
</feature>
<organism evidence="2 3">
    <name type="scientific">Gracilibacillus halophilus YIM-C55.5</name>
    <dbReference type="NCBI Taxonomy" id="1308866"/>
    <lineage>
        <taxon>Bacteria</taxon>
        <taxon>Bacillati</taxon>
        <taxon>Bacillota</taxon>
        <taxon>Bacilli</taxon>
        <taxon>Bacillales</taxon>
        <taxon>Bacillaceae</taxon>
        <taxon>Gracilibacillus</taxon>
    </lineage>
</organism>
<proteinExistence type="predicted"/>
<evidence type="ECO:0008006" key="4">
    <source>
        <dbReference type="Google" id="ProtNLM"/>
    </source>
</evidence>
<evidence type="ECO:0000313" key="2">
    <source>
        <dbReference type="EMBL" id="ENH96942.1"/>
    </source>
</evidence>
<comment type="caution">
    <text evidence="2">The sequence shown here is derived from an EMBL/GenBank/DDBJ whole genome shotgun (WGS) entry which is preliminary data.</text>
</comment>
<dbReference type="RefSeq" id="WP_003467988.1">
    <property type="nucleotide sequence ID" value="NZ_APML01000026.1"/>
</dbReference>
<sequence>MKRTLLFATIIFCFLLLSGCGSEQFQSIFNESDNVAKEDVQVDVSKDRLIQQLKNEDTSNMEVLISNHLPFVEAVAGEDTRANVYGTDLFDVQELADLFASLKQPDEISEYKDKKQVLVYNDKFIVLKESEELEGVTFIEVASDRFVRNNYSPNFLTTYFSIRLIDSLLGTNNWVNSRRTYCNSNDCYGGYSRGQQYNKGGVSSNRGMGMFRGGGPGSGK</sequence>
<dbReference type="OrthoDB" id="2967172at2"/>
<evidence type="ECO:0000313" key="3">
    <source>
        <dbReference type="Proteomes" id="UP000012283"/>
    </source>
</evidence>
<dbReference type="AlphaFoldDB" id="N4WL81"/>
<name>N4WL81_9BACI</name>
<keyword evidence="3" id="KW-1185">Reference proteome</keyword>
<gene>
    <name evidence="2" type="ORF">J416_08152</name>
</gene>
<protein>
    <recommendedName>
        <fullName evidence="4">DUF4247 domain-containing protein</fullName>
    </recommendedName>
</protein>
<keyword evidence="1" id="KW-0732">Signal</keyword>
<evidence type="ECO:0000256" key="1">
    <source>
        <dbReference type="SAM" id="SignalP"/>
    </source>
</evidence>
<dbReference type="PROSITE" id="PS51257">
    <property type="entry name" value="PROKAR_LIPOPROTEIN"/>
    <property type="match status" value="1"/>
</dbReference>